<dbReference type="PANTHER" id="PTHR33365">
    <property type="entry name" value="YALI0B05434P"/>
    <property type="match status" value="1"/>
</dbReference>
<feature type="transmembrane region" description="Helical" evidence="4">
    <location>
        <begin position="57"/>
        <end position="76"/>
    </location>
</feature>
<dbReference type="PANTHER" id="PTHR33365:SF4">
    <property type="entry name" value="CYCLOCHLOROTINE BIOSYNTHESIS PROTEIN O"/>
    <property type="match status" value="1"/>
</dbReference>
<dbReference type="OrthoDB" id="3687641at2759"/>
<evidence type="ECO:0008006" key="7">
    <source>
        <dbReference type="Google" id="ProtNLM"/>
    </source>
</evidence>
<feature type="region of interest" description="Disordered" evidence="3">
    <location>
        <begin position="270"/>
        <end position="290"/>
    </location>
</feature>
<comment type="caution">
    <text evidence="5">The sequence shown here is derived from an EMBL/GenBank/DDBJ whole genome shotgun (WGS) entry which is preliminary data.</text>
</comment>
<reference evidence="5 6" key="1">
    <citation type="submission" date="2015-02" db="EMBL/GenBank/DDBJ databases">
        <title>Draft genome sequence of Aspergillus parasiticus SU-1.</title>
        <authorList>
            <person name="Yu J."/>
            <person name="Fedorova N."/>
            <person name="Yin Y."/>
            <person name="Losada L."/>
            <person name="Zafar N."/>
            <person name="Taujale R."/>
            <person name="Ehrlich K.C."/>
            <person name="Bhatnagar D."/>
            <person name="Cleveland T.E."/>
            <person name="Bennett J.W."/>
            <person name="Nierman W.C."/>
        </authorList>
    </citation>
    <scope>NUCLEOTIDE SEQUENCE [LARGE SCALE GENOMIC DNA]</scope>
    <source>
        <strain evidence="6">ATCC 56775 / NRRL 5862 / SRRC 143 / SU-1</strain>
    </source>
</reference>
<keyword evidence="4" id="KW-0812">Transmembrane</keyword>
<dbReference type="EMBL" id="JZEE01000151">
    <property type="protein sequence ID" value="KJK68017.1"/>
    <property type="molecule type" value="Genomic_DNA"/>
</dbReference>
<comment type="similarity">
    <text evidence="2">Belongs to the ustYa family.</text>
</comment>
<name>A0A0F0IMP2_ASPPU</name>
<dbReference type="Pfam" id="PF11807">
    <property type="entry name" value="UstYa"/>
    <property type="match status" value="1"/>
</dbReference>
<keyword evidence="4" id="KW-0472">Membrane</keyword>
<dbReference type="STRING" id="1403190.A0A0F0IMP2"/>
<evidence type="ECO:0000256" key="3">
    <source>
        <dbReference type="SAM" id="MobiDB-lite"/>
    </source>
</evidence>
<dbReference type="AlphaFoldDB" id="A0A0F0IMP2"/>
<comment type="pathway">
    <text evidence="1">Mycotoxin biosynthesis.</text>
</comment>
<evidence type="ECO:0000256" key="1">
    <source>
        <dbReference type="ARBA" id="ARBA00004685"/>
    </source>
</evidence>
<organism evidence="5 6">
    <name type="scientific">Aspergillus parasiticus (strain ATCC 56775 / NRRL 5862 / SRRC 143 / SU-1)</name>
    <dbReference type="NCBI Taxonomy" id="1403190"/>
    <lineage>
        <taxon>Eukaryota</taxon>
        <taxon>Fungi</taxon>
        <taxon>Dikarya</taxon>
        <taxon>Ascomycota</taxon>
        <taxon>Pezizomycotina</taxon>
        <taxon>Eurotiomycetes</taxon>
        <taxon>Eurotiomycetidae</taxon>
        <taxon>Eurotiales</taxon>
        <taxon>Aspergillaceae</taxon>
        <taxon>Aspergillus</taxon>
        <taxon>Aspergillus subgen. Circumdati</taxon>
    </lineage>
</organism>
<proteinExistence type="inferred from homology"/>
<dbReference type="Proteomes" id="UP000033540">
    <property type="component" value="Unassembled WGS sequence"/>
</dbReference>
<evidence type="ECO:0000313" key="6">
    <source>
        <dbReference type="Proteomes" id="UP000033540"/>
    </source>
</evidence>
<evidence type="ECO:0000313" key="5">
    <source>
        <dbReference type="EMBL" id="KJK68017.1"/>
    </source>
</evidence>
<gene>
    <name evidence="5" type="ORF">P875_00108727</name>
</gene>
<dbReference type="GO" id="GO:0043386">
    <property type="term" value="P:mycotoxin biosynthetic process"/>
    <property type="evidence" value="ECO:0007669"/>
    <property type="project" value="InterPro"/>
</dbReference>
<sequence length="290" mass="33300">MPFQTKEAAYDPLASDEKRFSQSSDGAEDQGDDVGLLGRVHKTPFRSSFWARAGGKVVAAVNTILLLSIIVILFVFHRYEHQCSESECAAKTSYYSPLFEDPGAIEYEYVRFQGALEHQNVYKGTPNKELDEAWEVLIHTNNSGVDGNVIDRIQKSRIAAKYPKEQGGLYYTGIEVFHHMHCLNLIRQYTYKDYYHRPENRPKPFTDSEPVLRAHVDHCIDMLRQSLMCQADVGIVTYNWVHPWGLYPDFSTEHKCRKFDKIVEWADKHALPDDDPEPDSETVWLSGPPQ</sequence>
<feature type="region of interest" description="Disordered" evidence="3">
    <location>
        <begin position="1"/>
        <end position="35"/>
    </location>
</feature>
<protein>
    <recommendedName>
        <fullName evidence="7">Cyclochlorotine biosynthesis protein O</fullName>
    </recommendedName>
</protein>
<evidence type="ECO:0000256" key="2">
    <source>
        <dbReference type="ARBA" id="ARBA00035112"/>
    </source>
</evidence>
<dbReference type="InterPro" id="IPR021765">
    <property type="entry name" value="UstYa-like"/>
</dbReference>
<evidence type="ECO:0000256" key="4">
    <source>
        <dbReference type="SAM" id="Phobius"/>
    </source>
</evidence>
<accession>A0A0F0IMP2</accession>
<keyword evidence="4" id="KW-1133">Transmembrane helix</keyword>